<dbReference type="OrthoDB" id="413649at2759"/>
<dbReference type="Gene3D" id="3.40.50.300">
    <property type="entry name" value="P-loop containing nucleotide triphosphate hydrolases"/>
    <property type="match status" value="2"/>
</dbReference>
<keyword evidence="14" id="KW-1185">Reference proteome</keyword>
<keyword evidence="7 10" id="KW-0175">Coiled coil</keyword>
<organism evidence="13 14">
    <name type="scientific">Caenorhabditis angaria</name>
    <dbReference type="NCBI Taxonomy" id="860376"/>
    <lineage>
        <taxon>Eukaryota</taxon>
        <taxon>Metazoa</taxon>
        <taxon>Ecdysozoa</taxon>
        <taxon>Nematoda</taxon>
        <taxon>Chromadorea</taxon>
        <taxon>Rhabditida</taxon>
        <taxon>Rhabditina</taxon>
        <taxon>Rhabditomorpha</taxon>
        <taxon>Rhabditoidea</taxon>
        <taxon>Rhabditidae</taxon>
        <taxon>Peloderinae</taxon>
        <taxon>Caenorhabditis</taxon>
    </lineage>
</organism>
<keyword evidence="8" id="KW-0539">Nucleus</keyword>
<dbReference type="InterPro" id="IPR024704">
    <property type="entry name" value="SMC"/>
</dbReference>
<keyword evidence="9" id="KW-0131">Cell cycle</keyword>
<dbReference type="CDD" id="cd03275">
    <property type="entry name" value="ABC_SMC1_euk"/>
    <property type="match status" value="2"/>
</dbReference>
<evidence type="ECO:0000313" key="13">
    <source>
        <dbReference type="EMBL" id="CAI5438701.1"/>
    </source>
</evidence>
<feature type="coiled-coil region" evidence="10">
    <location>
        <begin position="147"/>
        <end position="349"/>
    </location>
</feature>
<dbReference type="InterPro" id="IPR036277">
    <property type="entry name" value="SMC_hinge_sf"/>
</dbReference>
<dbReference type="Pfam" id="PF06470">
    <property type="entry name" value="SMC_hinge"/>
    <property type="match status" value="1"/>
</dbReference>
<feature type="domain" description="SMC hinge" evidence="12">
    <location>
        <begin position="497"/>
        <end position="616"/>
    </location>
</feature>
<keyword evidence="6" id="KW-0498">Mitosis</keyword>
<proteinExistence type="inferred from homology"/>
<dbReference type="GO" id="GO:0051301">
    <property type="term" value="P:cell division"/>
    <property type="evidence" value="ECO:0007669"/>
    <property type="project" value="UniProtKB-KW"/>
</dbReference>
<dbReference type="SUPFAM" id="SSF52540">
    <property type="entry name" value="P-loop containing nucleoside triphosphate hydrolases"/>
    <property type="match status" value="1"/>
</dbReference>
<feature type="coiled-coil region" evidence="10">
    <location>
        <begin position="773"/>
        <end position="882"/>
    </location>
</feature>
<accession>A0A9P1I5Z6</accession>
<evidence type="ECO:0000256" key="10">
    <source>
        <dbReference type="SAM" id="Coils"/>
    </source>
</evidence>
<dbReference type="InterPro" id="IPR003395">
    <property type="entry name" value="RecF/RecN/SMC_N"/>
</dbReference>
<dbReference type="SUPFAM" id="SSF75553">
    <property type="entry name" value="Smc hinge domain"/>
    <property type="match status" value="1"/>
</dbReference>
<dbReference type="AlphaFoldDB" id="A0A9P1I5Z6"/>
<dbReference type="EMBL" id="CANHGI010000001">
    <property type="protein sequence ID" value="CAI5438701.1"/>
    <property type="molecule type" value="Genomic_DNA"/>
</dbReference>
<evidence type="ECO:0000256" key="4">
    <source>
        <dbReference type="ARBA" id="ARBA00022454"/>
    </source>
</evidence>
<comment type="subcellular location">
    <subcellularLocation>
        <location evidence="2">Chromosome</location>
    </subcellularLocation>
    <subcellularLocation>
        <location evidence="1">Nucleus</location>
    </subcellularLocation>
</comment>
<feature type="compositionally biased region" description="Acidic residues" evidence="11">
    <location>
        <begin position="922"/>
        <end position="935"/>
    </location>
</feature>
<comment type="similarity">
    <text evidence="3">Belongs to the SMC family. SMC1 subfamily.</text>
</comment>
<feature type="compositionally biased region" description="Polar residues" evidence="11">
    <location>
        <begin position="937"/>
        <end position="950"/>
    </location>
</feature>
<name>A0A9P1I5Z6_9PELO</name>
<dbReference type="FunFam" id="1.20.1060.20:FF:000001">
    <property type="entry name" value="Structural maintenance of chromosomes 1A"/>
    <property type="match status" value="1"/>
</dbReference>
<sequence length="1225" mass="140491">MKEAKLDKGMLHTLELENFKSYKGKHTIGPFSRFTAIIGPNGSGKSNLMDAISFVLGERTQSLRVKKLSDLIHGAPINKPVAKSCFVTMNYVYGDGGKTKSFTRGVNNGSSEFKIDGRQVTVQQYNQEMEGINIFIKAKNFFELSRSHDFQQEYDRLKIEMNKAEDDTQQNMNKRRGIAQEKREAKMEKDEAEKYQIMKDNVATKQKILYLHQMFHCERLIKEAKEELTEQKKAISHLEKNKAEEDAKVSSVQQDYKKSQKEYHKIERKIAEKEKDLMTQRPLAVQAKVEVQHHQKKLETAKKMLATAESMEEKSKGQYDALVERKKEIEQNKREFEEEIAEMTQKQELKLSDEQVNEYESLKRKALMESGRVEMELMSAKQVLDTDKSNINHELRRKTEHEQRVNTKEEEVERLKRQIEHLQAKIKETDEAVKDKKSGLGHIEKQVIETKSRTAELNKELIDVQRKLSEASGDSAEGERNQKRNECIDNLRRVFPDRIYGRLVDLCQPSHKRFQLAITKVLQKHMMSIVCDTEETAKDAIAYLKEQRYQPETFLPADALDVNPINDKLRDIKKPAGVKLVFDVINVNNQAARKALQFACGNALVCEHQDDAKQLAYGGSGLPDRYKAVAMDGTLFQQSGVMSGGSADLKQKAKKWDDKVVRGLRETKNKLIEEITTLSKNRRKELDVEVERNKIKEEIMERLETELETLNAELNMLPPRIKDLEEKLKKTEGIVGGLEKQSNAVADKIFEQFCAKIGIRNIREYEDRELRIRQENEDKLRSFEDEIQKLKYEIDYVQSEDGGKKVKTEKEKVSRLEKEFKELKKKEKNEASSLKELEQSLEDEKERLAEKKEIVQKLEIELNELKKAAQAATREITAAEKSFLGLESVVTRKQHERHTLLHSAKINQINLPLASGSLADIDYDDFDDEDEDMETDASTSNGNGPSVSQEQLDRESHIKMNYSLLPRENKEVEDEDNVKKMTDRLNKEINELQNSISSLNAPNLKANQRMEEVKEREAESTEELETARKKAKKIRQQFEKIKTERYRRFQEFFDPVSNAIDDIYKQLSRNSSAQAFLGADNMEEPYLDGVQYNCVAPGKRFRPMDNLSGGEKTIAALALLFAVHGRNPAPFFVLDEIDAALDNTNIGKVASYICETAREQMQIIVISLKEEFYNKADALIGIYPHPAACTTSGVLTFDLTNFKQIGINEMTENVPPAAAAAATTA</sequence>
<evidence type="ECO:0000256" key="1">
    <source>
        <dbReference type="ARBA" id="ARBA00004123"/>
    </source>
</evidence>
<reference evidence="13" key="1">
    <citation type="submission" date="2022-11" db="EMBL/GenBank/DDBJ databases">
        <authorList>
            <person name="Kikuchi T."/>
        </authorList>
    </citation>
    <scope>NUCLEOTIDE SEQUENCE</scope>
    <source>
        <strain evidence="13">PS1010</strain>
    </source>
</reference>
<keyword evidence="4" id="KW-0158">Chromosome</keyword>
<dbReference type="GO" id="GO:0003677">
    <property type="term" value="F:DNA binding"/>
    <property type="evidence" value="ECO:0007669"/>
    <property type="project" value="TreeGrafter"/>
</dbReference>
<dbReference type="InterPro" id="IPR010935">
    <property type="entry name" value="SMC_hinge"/>
</dbReference>
<dbReference type="PANTHER" id="PTHR18937">
    <property type="entry name" value="STRUCTURAL MAINTENANCE OF CHROMOSOMES SMC FAMILY MEMBER"/>
    <property type="match status" value="1"/>
</dbReference>
<dbReference type="InterPro" id="IPR027417">
    <property type="entry name" value="P-loop_NTPase"/>
</dbReference>
<evidence type="ECO:0000256" key="5">
    <source>
        <dbReference type="ARBA" id="ARBA00022618"/>
    </source>
</evidence>
<evidence type="ECO:0000256" key="2">
    <source>
        <dbReference type="ARBA" id="ARBA00004286"/>
    </source>
</evidence>
<dbReference type="GO" id="GO:0008278">
    <property type="term" value="C:cohesin complex"/>
    <property type="evidence" value="ECO:0007669"/>
    <property type="project" value="InterPro"/>
</dbReference>
<evidence type="ECO:0000256" key="8">
    <source>
        <dbReference type="ARBA" id="ARBA00023242"/>
    </source>
</evidence>
<dbReference type="Pfam" id="PF02463">
    <property type="entry name" value="SMC_N"/>
    <property type="match status" value="1"/>
</dbReference>
<dbReference type="InterPro" id="IPR028468">
    <property type="entry name" value="Smc1_ABC"/>
</dbReference>
<evidence type="ECO:0000313" key="14">
    <source>
        <dbReference type="Proteomes" id="UP001152747"/>
    </source>
</evidence>
<dbReference type="PANTHER" id="PTHR18937:SF12">
    <property type="entry name" value="STRUCTURAL MAINTENANCE OF CHROMOSOMES PROTEIN"/>
    <property type="match status" value="1"/>
</dbReference>
<dbReference type="Gene3D" id="3.30.70.1620">
    <property type="match status" value="1"/>
</dbReference>
<keyword evidence="5" id="KW-0132">Cell division</keyword>
<dbReference type="FunFam" id="3.40.50.300:FF:002923">
    <property type="entry name" value="Structural maintenance of chromosomes protein"/>
    <property type="match status" value="1"/>
</dbReference>
<dbReference type="GO" id="GO:0016887">
    <property type="term" value="F:ATP hydrolysis activity"/>
    <property type="evidence" value="ECO:0007669"/>
    <property type="project" value="InterPro"/>
</dbReference>
<evidence type="ECO:0000256" key="9">
    <source>
        <dbReference type="ARBA" id="ARBA00023306"/>
    </source>
</evidence>
<feature type="coiled-coil region" evidence="10">
    <location>
        <begin position="391"/>
        <end position="432"/>
    </location>
</feature>
<dbReference type="SMART" id="SM00968">
    <property type="entry name" value="SMC_hinge"/>
    <property type="match status" value="1"/>
</dbReference>
<gene>
    <name evidence="13" type="ORF">CAMP_LOCUS1338</name>
</gene>
<dbReference type="GO" id="GO:0007062">
    <property type="term" value="P:sister chromatid cohesion"/>
    <property type="evidence" value="ECO:0007669"/>
    <property type="project" value="InterPro"/>
</dbReference>
<evidence type="ECO:0000256" key="6">
    <source>
        <dbReference type="ARBA" id="ARBA00022776"/>
    </source>
</evidence>
<dbReference type="GO" id="GO:0005524">
    <property type="term" value="F:ATP binding"/>
    <property type="evidence" value="ECO:0007669"/>
    <property type="project" value="InterPro"/>
</dbReference>
<feature type="region of interest" description="Disordered" evidence="11">
    <location>
        <begin position="922"/>
        <end position="956"/>
    </location>
</feature>
<protein>
    <recommendedName>
        <fullName evidence="12">SMC hinge domain-containing protein</fullName>
    </recommendedName>
</protein>
<evidence type="ECO:0000259" key="12">
    <source>
        <dbReference type="SMART" id="SM00968"/>
    </source>
</evidence>
<evidence type="ECO:0000256" key="3">
    <source>
        <dbReference type="ARBA" id="ARBA00005597"/>
    </source>
</evidence>
<evidence type="ECO:0000256" key="11">
    <source>
        <dbReference type="SAM" id="MobiDB-lite"/>
    </source>
</evidence>
<dbReference type="Proteomes" id="UP001152747">
    <property type="component" value="Unassembled WGS sequence"/>
</dbReference>
<dbReference type="PIRSF" id="PIRSF005719">
    <property type="entry name" value="SMC"/>
    <property type="match status" value="1"/>
</dbReference>
<comment type="caution">
    <text evidence="13">The sequence shown here is derived from an EMBL/GenBank/DDBJ whole genome shotgun (WGS) entry which is preliminary data.</text>
</comment>
<feature type="coiled-coil region" evidence="10">
    <location>
        <begin position="975"/>
        <end position="1044"/>
    </location>
</feature>
<evidence type="ECO:0000256" key="7">
    <source>
        <dbReference type="ARBA" id="ARBA00023054"/>
    </source>
</evidence>
<dbReference type="Gene3D" id="1.20.1060.20">
    <property type="match status" value="1"/>
</dbReference>
<dbReference type="GO" id="GO:0005634">
    <property type="term" value="C:nucleus"/>
    <property type="evidence" value="ECO:0007669"/>
    <property type="project" value="UniProtKB-SubCell"/>
</dbReference>
<feature type="coiled-coil region" evidence="10">
    <location>
        <begin position="661"/>
        <end position="741"/>
    </location>
</feature>